<keyword evidence="2" id="KW-1185">Reference proteome</keyword>
<proteinExistence type="predicted"/>
<dbReference type="AlphaFoldDB" id="A0A6A6E6M8"/>
<reference evidence="1" key="1">
    <citation type="journal article" date="2020" name="Stud. Mycol.">
        <title>101 Dothideomycetes genomes: a test case for predicting lifestyles and emergence of pathogens.</title>
        <authorList>
            <person name="Haridas S."/>
            <person name="Albert R."/>
            <person name="Binder M."/>
            <person name="Bloem J."/>
            <person name="Labutti K."/>
            <person name="Salamov A."/>
            <person name="Andreopoulos B."/>
            <person name="Baker S."/>
            <person name="Barry K."/>
            <person name="Bills G."/>
            <person name="Bluhm B."/>
            <person name="Cannon C."/>
            <person name="Castanera R."/>
            <person name="Culley D."/>
            <person name="Daum C."/>
            <person name="Ezra D."/>
            <person name="Gonzalez J."/>
            <person name="Henrissat B."/>
            <person name="Kuo A."/>
            <person name="Liang C."/>
            <person name="Lipzen A."/>
            <person name="Lutzoni F."/>
            <person name="Magnuson J."/>
            <person name="Mondo S."/>
            <person name="Nolan M."/>
            <person name="Ohm R."/>
            <person name="Pangilinan J."/>
            <person name="Park H.-J."/>
            <person name="Ramirez L."/>
            <person name="Alfaro M."/>
            <person name="Sun H."/>
            <person name="Tritt A."/>
            <person name="Yoshinaga Y."/>
            <person name="Zwiers L.-H."/>
            <person name="Turgeon B."/>
            <person name="Goodwin S."/>
            <person name="Spatafora J."/>
            <person name="Crous P."/>
            <person name="Grigoriev I."/>
        </authorList>
    </citation>
    <scope>NUCLEOTIDE SEQUENCE</scope>
    <source>
        <strain evidence="1">CBS 207.26</strain>
    </source>
</reference>
<feature type="non-terminal residue" evidence="1">
    <location>
        <position position="1"/>
    </location>
</feature>
<organism evidence="1 2">
    <name type="scientific">Zopfia rhizophila CBS 207.26</name>
    <dbReference type="NCBI Taxonomy" id="1314779"/>
    <lineage>
        <taxon>Eukaryota</taxon>
        <taxon>Fungi</taxon>
        <taxon>Dikarya</taxon>
        <taxon>Ascomycota</taxon>
        <taxon>Pezizomycotina</taxon>
        <taxon>Dothideomycetes</taxon>
        <taxon>Dothideomycetes incertae sedis</taxon>
        <taxon>Zopfiaceae</taxon>
        <taxon>Zopfia</taxon>
    </lineage>
</organism>
<evidence type="ECO:0000313" key="1">
    <source>
        <dbReference type="EMBL" id="KAF2185516.1"/>
    </source>
</evidence>
<accession>A0A6A6E6M8</accession>
<gene>
    <name evidence="1" type="ORF">K469DRAFT_575890</name>
</gene>
<name>A0A6A6E6M8_9PEZI</name>
<dbReference type="Proteomes" id="UP000800200">
    <property type="component" value="Unassembled WGS sequence"/>
</dbReference>
<protein>
    <submittedName>
        <fullName evidence="1">Uncharacterized protein</fullName>
    </submittedName>
</protein>
<evidence type="ECO:0000313" key="2">
    <source>
        <dbReference type="Proteomes" id="UP000800200"/>
    </source>
</evidence>
<sequence>LYFIINIINKSKENNRRDVFKLLFNLYSKTKYYTVKVFIVSWLVKKLKLRRNKSHNFIRL</sequence>
<dbReference type="EMBL" id="ML994633">
    <property type="protein sequence ID" value="KAF2185516.1"/>
    <property type="molecule type" value="Genomic_DNA"/>
</dbReference>